<evidence type="ECO:0000256" key="4">
    <source>
        <dbReference type="ARBA" id="ARBA00022527"/>
    </source>
</evidence>
<dbReference type="InterPro" id="IPR046375">
    <property type="entry name" value="IKBKB_SDD_sf"/>
</dbReference>
<accession>A0ABM3DID7</accession>
<evidence type="ECO:0000259" key="13">
    <source>
        <dbReference type="SMART" id="SM01239"/>
    </source>
</evidence>
<dbReference type="GeneID" id="123723991"/>
<dbReference type="SMART" id="SM01239">
    <property type="entry name" value="IKKbetaNEMObind"/>
    <property type="match status" value="1"/>
</dbReference>
<dbReference type="Pfam" id="PF12179">
    <property type="entry name" value="IKKbetaNEMObind"/>
    <property type="match status" value="1"/>
</dbReference>
<feature type="region of interest" description="Disordered" evidence="12">
    <location>
        <begin position="217"/>
        <end position="239"/>
    </location>
</feature>
<dbReference type="PANTHER" id="PTHR22969">
    <property type="entry name" value="IKB KINASE"/>
    <property type="match status" value="1"/>
</dbReference>
<dbReference type="InterPro" id="IPR041185">
    <property type="entry name" value="IKBKB_SDD"/>
</dbReference>
<keyword evidence="10" id="KW-0539">Nucleus</keyword>
<evidence type="ECO:0000313" key="16">
    <source>
        <dbReference type="RefSeq" id="XP_045558578.1"/>
    </source>
</evidence>
<evidence type="ECO:0000256" key="9">
    <source>
        <dbReference type="ARBA" id="ARBA00022840"/>
    </source>
</evidence>
<organism evidence="14 15">
    <name type="scientific">Salmo salar</name>
    <name type="common">Atlantic salmon</name>
    <dbReference type="NCBI Taxonomy" id="8030"/>
    <lineage>
        <taxon>Eukaryota</taxon>
        <taxon>Metazoa</taxon>
        <taxon>Chordata</taxon>
        <taxon>Craniata</taxon>
        <taxon>Vertebrata</taxon>
        <taxon>Euteleostomi</taxon>
        <taxon>Actinopterygii</taxon>
        <taxon>Neopterygii</taxon>
        <taxon>Teleostei</taxon>
        <taxon>Protacanthopterygii</taxon>
        <taxon>Salmoniformes</taxon>
        <taxon>Salmonidae</taxon>
        <taxon>Salmoninae</taxon>
        <taxon>Salmo</taxon>
    </lineage>
</organism>
<gene>
    <name evidence="15 16" type="primary">LOC123723991</name>
</gene>
<keyword evidence="9" id="KW-0067">ATP-binding</keyword>
<name>A0ABM3DID7_SALSA</name>
<evidence type="ECO:0000256" key="3">
    <source>
        <dbReference type="ARBA" id="ARBA00022490"/>
    </source>
</evidence>
<evidence type="ECO:0000256" key="1">
    <source>
        <dbReference type="ARBA" id="ARBA00004123"/>
    </source>
</evidence>
<dbReference type="InterPro" id="IPR022007">
    <property type="entry name" value="IKKbetaNEMObind"/>
</dbReference>
<keyword evidence="6" id="KW-0808">Transferase</keyword>
<evidence type="ECO:0000256" key="2">
    <source>
        <dbReference type="ARBA" id="ARBA00004496"/>
    </source>
</evidence>
<evidence type="ECO:0000313" key="14">
    <source>
        <dbReference type="Proteomes" id="UP001652741"/>
    </source>
</evidence>
<dbReference type="RefSeq" id="XP_045558577.1">
    <property type="nucleotide sequence ID" value="XM_045702621.1"/>
</dbReference>
<keyword evidence="7" id="KW-0547">Nucleotide-binding</keyword>
<evidence type="ECO:0000256" key="12">
    <source>
        <dbReference type="SAM" id="MobiDB-lite"/>
    </source>
</evidence>
<dbReference type="Proteomes" id="UP001652741">
    <property type="component" value="Chromosome ssa19"/>
</dbReference>
<dbReference type="Pfam" id="PF18397">
    <property type="entry name" value="IKBKB_SDD"/>
    <property type="match status" value="1"/>
</dbReference>
<evidence type="ECO:0000256" key="11">
    <source>
        <dbReference type="SAM" id="Coils"/>
    </source>
</evidence>
<feature type="compositionally biased region" description="Polar residues" evidence="12">
    <location>
        <begin position="217"/>
        <end position="227"/>
    </location>
</feature>
<keyword evidence="3" id="KW-0963">Cytoplasm</keyword>
<feature type="domain" description="I-kappa-kinase-beta NEMO binding" evidence="13">
    <location>
        <begin position="245"/>
        <end position="282"/>
    </location>
</feature>
<dbReference type="RefSeq" id="XP_045558578.1">
    <property type="nucleotide sequence ID" value="XM_045702622.1"/>
</dbReference>
<evidence type="ECO:0000256" key="6">
    <source>
        <dbReference type="ARBA" id="ARBA00022679"/>
    </source>
</evidence>
<dbReference type="InterPro" id="IPR051180">
    <property type="entry name" value="IKK"/>
</dbReference>
<dbReference type="Gene3D" id="1.20.1270.250">
    <property type="match status" value="1"/>
</dbReference>
<evidence type="ECO:0000256" key="7">
    <source>
        <dbReference type="ARBA" id="ARBA00022741"/>
    </source>
</evidence>
<reference evidence="15 16" key="1">
    <citation type="submission" date="2025-05" db="UniProtKB">
        <authorList>
            <consortium name="RefSeq"/>
        </authorList>
    </citation>
    <scope>IDENTIFICATION</scope>
</reference>
<keyword evidence="11" id="KW-0175">Coiled coil</keyword>
<keyword evidence="14" id="KW-1185">Reference proteome</keyword>
<keyword evidence="8" id="KW-0418">Kinase</keyword>
<evidence type="ECO:0000256" key="10">
    <source>
        <dbReference type="ARBA" id="ARBA00023242"/>
    </source>
</evidence>
<protein>
    <submittedName>
        <fullName evidence="15 16">Inhibitor of nuclear factor kappa-B kinase subunit alpha-like</fullName>
    </submittedName>
</protein>
<comment type="subcellular location">
    <subcellularLocation>
        <location evidence="2">Cytoplasm</location>
    </subcellularLocation>
    <subcellularLocation>
        <location evidence="1">Nucleus</location>
    </subcellularLocation>
</comment>
<evidence type="ECO:0000313" key="15">
    <source>
        <dbReference type="RefSeq" id="XP_045558577.1"/>
    </source>
</evidence>
<evidence type="ECO:0000256" key="5">
    <source>
        <dbReference type="ARBA" id="ARBA00022553"/>
    </source>
</evidence>
<evidence type="ECO:0000256" key="8">
    <source>
        <dbReference type="ARBA" id="ARBA00022777"/>
    </source>
</evidence>
<keyword evidence="4" id="KW-0723">Serine/threonine-protein kinase</keyword>
<proteinExistence type="predicted"/>
<keyword evidence="5" id="KW-0597">Phosphoprotein</keyword>
<feature type="coiled-coil region" evidence="11">
    <location>
        <begin position="99"/>
        <end position="126"/>
    </location>
</feature>
<sequence length="300" mass="34424">MLSLLRYNTNLTRYKIVLFSQSQQLRAKLAFFTTSIQQDLQHYDQQRDTGISSEKLLKAWQDNEQKAAAFTQVSEVGYLDEEIVCLHSEIVELQRSPFARRQADIMEQLEEKAIELYKQLKAKCKSPDPPHGYSDSSEMVKTIVQTVQNQDRILRDLYTHLSKILECKRRIVALFPKLEGAVESIKAAEAAVMTMQMKRQREFWHLLKIACAQNGSHNSLTPSSNASSPPPLTMNPLGHTHSESVRHLLDENQRYLSQLTSLLQETSQDKTCSIMDQDWSWTQYGSVVDPTLETLDTHTH</sequence>
<dbReference type="PANTHER" id="PTHR22969:SF13">
    <property type="entry name" value="INHIBITOR OF NUCLEAR FACTOR KAPPA-B KINASE SUBUNIT ALPHA"/>
    <property type="match status" value="1"/>
</dbReference>